<evidence type="ECO:0000313" key="5">
    <source>
        <dbReference type="Proteomes" id="UP000645966"/>
    </source>
</evidence>
<dbReference type="PANTHER" id="PTHR22602:SF0">
    <property type="entry name" value="TRANSFERASE CAF17, MITOCHONDRIAL-RELATED"/>
    <property type="match status" value="1"/>
</dbReference>
<dbReference type="NCBIfam" id="TIGR03317">
    <property type="entry name" value="ygfZ_signature"/>
    <property type="match status" value="1"/>
</dbReference>
<reference evidence="4" key="1">
    <citation type="submission" date="2020-12" db="EMBL/GenBank/DDBJ databases">
        <title>Genome public.</title>
        <authorList>
            <person name="Sun Q."/>
        </authorList>
    </citation>
    <scope>NUCLEOTIDE SEQUENCE</scope>
    <source>
        <strain evidence="4">CCM 8863</strain>
    </source>
</reference>
<evidence type="ECO:0000313" key="4">
    <source>
        <dbReference type="EMBL" id="MBI8990410.1"/>
    </source>
</evidence>
<feature type="compositionally biased region" description="Polar residues" evidence="2">
    <location>
        <begin position="1"/>
        <end position="12"/>
    </location>
</feature>
<dbReference type="GO" id="GO:0016226">
    <property type="term" value="P:iron-sulfur cluster assembly"/>
    <property type="evidence" value="ECO:0007669"/>
    <property type="project" value="TreeGrafter"/>
</dbReference>
<dbReference type="Gene3D" id="3.30.1360.120">
    <property type="entry name" value="Probable tRNA modification gtpase trme, domain 1"/>
    <property type="match status" value="2"/>
</dbReference>
<dbReference type="EMBL" id="JAEIOS010000015">
    <property type="protein sequence ID" value="MBI8990410.1"/>
    <property type="molecule type" value="Genomic_DNA"/>
</dbReference>
<keyword evidence="1" id="KW-0809">Transit peptide</keyword>
<organism evidence="4 5">
    <name type="scientific">Corynebacterium meridianum</name>
    <dbReference type="NCBI Taxonomy" id="2765363"/>
    <lineage>
        <taxon>Bacteria</taxon>
        <taxon>Bacillati</taxon>
        <taxon>Actinomycetota</taxon>
        <taxon>Actinomycetes</taxon>
        <taxon>Mycobacteriales</taxon>
        <taxon>Corynebacteriaceae</taxon>
        <taxon>Corynebacterium</taxon>
    </lineage>
</organism>
<feature type="domain" description="CAF17 C-terminal" evidence="3">
    <location>
        <begin position="279"/>
        <end position="345"/>
    </location>
</feature>
<dbReference type="Proteomes" id="UP000645966">
    <property type="component" value="Unassembled WGS sequence"/>
</dbReference>
<comment type="caution">
    <text evidence="4">The sequence shown here is derived from an EMBL/GenBank/DDBJ whole genome shotgun (WGS) entry which is preliminary data.</text>
</comment>
<accession>A0A934M9P0</accession>
<gene>
    <name evidence="4" type="ORF">JDV75_11665</name>
</gene>
<dbReference type="SUPFAM" id="SSF103025">
    <property type="entry name" value="Folate-binding domain"/>
    <property type="match status" value="1"/>
</dbReference>
<sequence>MRGVDSDNSSYRSVLLDHPGAQPALGPDAAADTAGVAWHYGGPLVEQRAVEGPGVVIDRSHRTVVTVSGPDAADYLNKLLSQKLDDVADGYSAAALNLDAQGRILHHADLTVSDGGVFRLDLPAASAETLVDYLERMKFWSEVEIETTDLAILTVLGATPPPPPEASFVRGVDWRGPVRTDIAVPHDRIGAVVDALCAPGNGENGLRLAGLMAWTAERVKALEPEVAADLDPRSIPHEVPHWIGTEGHPGAVHLEKGCYRGQETVSRVHNLGRSPRSLVLLHLDGSAPELPATGDPVVDRGRTVGRIGTVVHDCDYGPIALALVKRSAQHSGSLSAGDGVAVSVDPDSIERERGVQPGRAAINRLKGITD</sequence>
<dbReference type="AlphaFoldDB" id="A0A934M9P0"/>
<keyword evidence="5" id="KW-1185">Reference proteome</keyword>
<evidence type="ECO:0000256" key="2">
    <source>
        <dbReference type="SAM" id="MobiDB-lite"/>
    </source>
</evidence>
<evidence type="ECO:0000259" key="3">
    <source>
        <dbReference type="Pfam" id="PF25455"/>
    </source>
</evidence>
<feature type="region of interest" description="Disordered" evidence="2">
    <location>
        <begin position="1"/>
        <end position="28"/>
    </location>
</feature>
<protein>
    <submittedName>
        <fullName evidence="4">Folate-binding protein YgfZ</fullName>
    </submittedName>
</protein>
<dbReference type="InterPro" id="IPR045179">
    <property type="entry name" value="YgfZ/GcvT"/>
</dbReference>
<dbReference type="InterPro" id="IPR027266">
    <property type="entry name" value="TrmE/GcvT-like"/>
</dbReference>
<evidence type="ECO:0000256" key="1">
    <source>
        <dbReference type="ARBA" id="ARBA00022946"/>
    </source>
</evidence>
<dbReference type="InterPro" id="IPR017703">
    <property type="entry name" value="YgfZ/GCV_T_CS"/>
</dbReference>
<proteinExistence type="predicted"/>
<dbReference type="PANTHER" id="PTHR22602">
    <property type="entry name" value="TRANSFERASE CAF17, MITOCHONDRIAL-RELATED"/>
    <property type="match status" value="1"/>
</dbReference>
<dbReference type="InterPro" id="IPR057460">
    <property type="entry name" value="CAF17_C"/>
</dbReference>
<name>A0A934M9P0_9CORY</name>
<dbReference type="Pfam" id="PF25455">
    <property type="entry name" value="Beta-barrel_CAF17_C"/>
    <property type="match status" value="1"/>
</dbReference>